<dbReference type="RefSeq" id="XP_017994433.1">
    <property type="nucleotide sequence ID" value="XM_018144166.1"/>
</dbReference>
<dbReference type="AlphaFoldDB" id="A0A0N1GWW4"/>
<dbReference type="InterPro" id="IPR036409">
    <property type="entry name" value="Aldolase_II/adducin_N_sf"/>
</dbReference>
<name>A0A0N1GWW4_9EURO</name>
<evidence type="ECO:0000313" key="4">
    <source>
        <dbReference type="Proteomes" id="UP000038010"/>
    </source>
</evidence>
<evidence type="ECO:0000256" key="1">
    <source>
        <dbReference type="SAM" id="MobiDB-lite"/>
    </source>
</evidence>
<dbReference type="InterPro" id="IPR051017">
    <property type="entry name" value="Aldolase-II_Adducin_sf"/>
</dbReference>
<dbReference type="SMART" id="SM01007">
    <property type="entry name" value="Aldolase_II"/>
    <property type="match status" value="1"/>
</dbReference>
<protein>
    <recommendedName>
        <fullName evidence="2">Class II aldolase/adducin N-terminal domain-containing protein</fullName>
    </recommendedName>
</protein>
<reference evidence="3 4" key="1">
    <citation type="submission" date="2015-06" db="EMBL/GenBank/DDBJ databases">
        <title>Draft genome of the ant-associated black yeast Phialophora attae CBS 131958.</title>
        <authorList>
            <person name="Moreno L.F."/>
            <person name="Stielow B.J."/>
            <person name="de Hoog S."/>
            <person name="Vicente V.A."/>
            <person name="Weiss V.A."/>
            <person name="de Vries M."/>
            <person name="Cruz L.M."/>
            <person name="Souza E.M."/>
        </authorList>
    </citation>
    <scope>NUCLEOTIDE SEQUENCE [LARGE SCALE GENOMIC DNA]</scope>
    <source>
        <strain evidence="3 4">CBS 131958</strain>
    </source>
</reference>
<dbReference type="STRING" id="1664694.A0A0N1GWW4"/>
<dbReference type="PANTHER" id="PTHR10672:SF39">
    <property type="entry name" value="CLASS II ALDOLASE_ADDUCIN N-TERMINAL DOMAIN-CONTAINING PROTEIN"/>
    <property type="match status" value="1"/>
</dbReference>
<dbReference type="OrthoDB" id="3238794at2759"/>
<dbReference type="Pfam" id="PF00596">
    <property type="entry name" value="Aldolase_II"/>
    <property type="match status" value="1"/>
</dbReference>
<comment type="caution">
    <text evidence="3">The sequence shown here is derived from an EMBL/GenBank/DDBJ whole genome shotgun (WGS) entry which is preliminary data.</text>
</comment>
<dbReference type="SUPFAM" id="SSF53639">
    <property type="entry name" value="AraD/HMP-PK domain-like"/>
    <property type="match status" value="1"/>
</dbReference>
<feature type="domain" description="Class II aldolase/adducin N-terminal" evidence="2">
    <location>
        <begin position="73"/>
        <end position="238"/>
    </location>
</feature>
<proteinExistence type="predicted"/>
<dbReference type="InterPro" id="IPR001303">
    <property type="entry name" value="Aldolase_II/adducin_N"/>
</dbReference>
<accession>A0A0N1GWW4</accession>
<dbReference type="VEuPathDB" id="FungiDB:AB675_4056"/>
<dbReference type="Proteomes" id="UP000038010">
    <property type="component" value="Unassembled WGS sequence"/>
</dbReference>
<gene>
    <name evidence="3" type="ORF">AB675_4056</name>
</gene>
<dbReference type="Gene3D" id="3.40.225.10">
    <property type="entry name" value="Class II aldolase/adducin N-terminal domain"/>
    <property type="match status" value="2"/>
</dbReference>
<feature type="region of interest" description="Disordered" evidence="1">
    <location>
        <begin position="54"/>
        <end position="76"/>
    </location>
</feature>
<evidence type="ECO:0000313" key="3">
    <source>
        <dbReference type="EMBL" id="KPI34470.1"/>
    </source>
</evidence>
<dbReference type="GeneID" id="28736046"/>
<evidence type="ECO:0000259" key="2">
    <source>
        <dbReference type="SMART" id="SM01007"/>
    </source>
</evidence>
<sequence>MAPSIDVYDDSSKENRTVAALGKTKSGKQLKIRSYPGLIPLPKPRENTQFQTQLTHPKPHQPHPRTTPPLPQTTPRRGFRVFAARGFDEGVAGHISVRDPILTDHFWLNPLSQHFSQICVSDLILVNEDGEVVEGDEPINAAAFAIHSEIHKARPDVHAACHAHSTAGKAWSVFGKELSMMTQDSLRFWRNHAVVDSAAFWFMSLDKTCQAQLMVEAAEAGGRVKRTLITDEEAEFSYAQVGTEEKGWLAFQGYYDEVLANTRGEFLK</sequence>
<dbReference type="GO" id="GO:0051015">
    <property type="term" value="F:actin filament binding"/>
    <property type="evidence" value="ECO:0007669"/>
    <property type="project" value="TreeGrafter"/>
</dbReference>
<dbReference type="PANTHER" id="PTHR10672">
    <property type="entry name" value="ADDUCIN"/>
    <property type="match status" value="1"/>
</dbReference>
<dbReference type="EMBL" id="LFJN01000059">
    <property type="protein sequence ID" value="KPI34470.1"/>
    <property type="molecule type" value="Genomic_DNA"/>
</dbReference>
<organism evidence="3 4">
    <name type="scientific">Cyphellophora attinorum</name>
    <dbReference type="NCBI Taxonomy" id="1664694"/>
    <lineage>
        <taxon>Eukaryota</taxon>
        <taxon>Fungi</taxon>
        <taxon>Dikarya</taxon>
        <taxon>Ascomycota</taxon>
        <taxon>Pezizomycotina</taxon>
        <taxon>Eurotiomycetes</taxon>
        <taxon>Chaetothyriomycetidae</taxon>
        <taxon>Chaetothyriales</taxon>
        <taxon>Cyphellophoraceae</taxon>
        <taxon>Cyphellophora</taxon>
    </lineage>
</organism>
<dbReference type="GO" id="GO:0005856">
    <property type="term" value="C:cytoskeleton"/>
    <property type="evidence" value="ECO:0007669"/>
    <property type="project" value="TreeGrafter"/>
</dbReference>
<keyword evidence="4" id="KW-1185">Reference proteome</keyword>